<keyword evidence="1" id="KW-1133">Transmembrane helix</keyword>
<proteinExistence type="predicted"/>
<reference evidence="2" key="1">
    <citation type="journal article" date="2021" name="Proc. Natl. Acad. Sci. U.S.A.">
        <title>A Catalog of Tens of Thousands of Viruses from Human Metagenomes Reveals Hidden Associations with Chronic Diseases.</title>
        <authorList>
            <person name="Tisza M.J."/>
            <person name="Buck C.B."/>
        </authorList>
    </citation>
    <scope>NUCLEOTIDE SEQUENCE</scope>
    <source>
        <strain evidence="2">CtqPo10</strain>
    </source>
</reference>
<organism evidence="2">
    <name type="scientific">Siphoviridae sp. ctqPo10</name>
    <dbReference type="NCBI Taxonomy" id="2827948"/>
    <lineage>
        <taxon>Viruses</taxon>
        <taxon>Duplodnaviria</taxon>
        <taxon>Heunggongvirae</taxon>
        <taxon>Uroviricota</taxon>
        <taxon>Caudoviricetes</taxon>
    </lineage>
</organism>
<feature type="transmembrane region" description="Helical" evidence="1">
    <location>
        <begin position="6"/>
        <end position="22"/>
    </location>
</feature>
<sequence>MRDGYMGVVIFLIILFLLKLLADGSLDFIYPIIIGILAIICPIVSCLLLYDGGREILLSCAFLILITIAEFIAVIFLSSKFIITHDSKKSIRVIGYILITTSALCILLIMIRCLMILL</sequence>
<name>A0A8S5SVD9_9CAUD</name>
<feature type="transmembrane region" description="Helical" evidence="1">
    <location>
        <begin position="29"/>
        <end position="50"/>
    </location>
</feature>
<evidence type="ECO:0000313" key="2">
    <source>
        <dbReference type="EMBL" id="DAF54918.1"/>
    </source>
</evidence>
<evidence type="ECO:0000256" key="1">
    <source>
        <dbReference type="SAM" id="Phobius"/>
    </source>
</evidence>
<protein>
    <submittedName>
        <fullName evidence="2">Uncharacterized protein</fullName>
    </submittedName>
</protein>
<keyword evidence="1" id="KW-0812">Transmembrane</keyword>
<accession>A0A8S5SVD9</accession>
<dbReference type="EMBL" id="BK032682">
    <property type="protein sequence ID" value="DAF54918.1"/>
    <property type="molecule type" value="Genomic_DNA"/>
</dbReference>
<feature type="transmembrane region" description="Helical" evidence="1">
    <location>
        <begin position="93"/>
        <end position="117"/>
    </location>
</feature>
<keyword evidence="1" id="KW-0472">Membrane</keyword>
<feature type="transmembrane region" description="Helical" evidence="1">
    <location>
        <begin position="56"/>
        <end position="81"/>
    </location>
</feature>